<reference evidence="1" key="2">
    <citation type="journal article" date="2021" name="PeerJ">
        <title>Extensive microbial diversity within the chicken gut microbiome revealed by metagenomics and culture.</title>
        <authorList>
            <person name="Gilroy R."/>
            <person name="Ravi A."/>
            <person name="Getino M."/>
            <person name="Pursley I."/>
            <person name="Horton D.L."/>
            <person name="Alikhan N.F."/>
            <person name="Baker D."/>
            <person name="Gharbi K."/>
            <person name="Hall N."/>
            <person name="Watson M."/>
            <person name="Adriaenssens E.M."/>
            <person name="Foster-Nyarko E."/>
            <person name="Jarju S."/>
            <person name="Secka A."/>
            <person name="Antonio M."/>
            <person name="Oren A."/>
            <person name="Chaudhuri R.R."/>
            <person name="La Ragione R."/>
            <person name="Hildebrand F."/>
            <person name="Pallen M.J."/>
        </authorList>
    </citation>
    <scope>NUCLEOTIDE SEQUENCE</scope>
    <source>
        <strain evidence="1">CHK33-4379</strain>
    </source>
</reference>
<dbReference type="Proteomes" id="UP000824136">
    <property type="component" value="Unassembled WGS sequence"/>
</dbReference>
<sequence>MGITDDGGHSMKKFILPLMIVLSLVLSSCSNLASSNVETLKGWSFQYNEGTNDYSVFFALLNKADQYVSANVDVDIRIEDESGTVLYSTTKSVTDDNFGYYTSQAAGEQYLAEIRIPEDEIAAGQSTSGTVYLTVYKDDSIRFDEVNCSALYCLPLLDVNLVAEQLPVEVNVNSYFGLESTMQIEEVSFEYEENFSPLMRITVSGTKIYGESNSGYDIISYKILDSDGYVVDASQVFIYSLSQGDKFRDDSIVIYDVVPGETYTISFSGYDF</sequence>
<name>A0A9D1KKI6_9FIRM</name>
<proteinExistence type="predicted"/>
<accession>A0A9D1KKI6</accession>
<evidence type="ECO:0000313" key="2">
    <source>
        <dbReference type="Proteomes" id="UP000824136"/>
    </source>
</evidence>
<evidence type="ECO:0000313" key="1">
    <source>
        <dbReference type="EMBL" id="HIT58432.1"/>
    </source>
</evidence>
<organism evidence="1 2">
    <name type="scientific">Candidatus Faeciplasma pullistercoris</name>
    <dbReference type="NCBI Taxonomy" id="2840800"/>
    <lineage>
        <taxon>Bacteria</taxon>
        <taxon>Bacillati</taxon>
        <taxon>Bacillota</taxon>
        <taxon>Clostridia</taxon>
        <taxon>Eubacteriales</taxon>
        <taxon>Oscillospiraceae</taxon>
        <taxon>Oscillospiraceae incertae sedis</taxon>
        <taxon>Candidatus Faeciplasma</taxon>
    </lineage>
</organism>
<gene>
    <name evidence="1" type="ORF">IAC39_01740</name>
</gene>
<protein>
    <submittedName>
        <fullName evidence="1">Uncharacterized protein</fullName>
    </submittedName>
</protein>
<comment type="caution">
    <text evidence="1">The sequence shown here is derived from an EMBL/GenBank/DDBJ whole genome shotgun (WGS) entry which is preliminary data.</text>
</comment>
<dbReference type="EMBL" id="DVLL01000008">
    <property type="protein sequence ID" value="HIT58432.1"/>
    <property type="molecule type" value="Genomic_DNA"/>
</dbReference>
<dbReference type="AlphaFoldDB" id="A0A9D1KKI6"/>
<reference evidence="1" key="1">
    <citation type="submission" date="2020-10" db="EMBL/GenBank/DDBJ databases">
        <authorList>
            <person name="Gilroy R."/>
        </authorList>
    </citation>
    <scope>NUCLEOTIDE SEQUENCE</scope>
    <source>
        <strain evidence="1">CHK33-4379</strain>
    </source>
</reference>